<evidence type="ECO:0000313" key="3">
    <source>
        <dbReference type="Proteomes" id="UP001354931"/>
    </source>
</evidence>
<keyword evidence="3" id="KW-1185">Reference proteome</keyword>
<dbReference type="InterPro" id="IPR015287">
    <property type="entry name" value="Colicin_D_immunity_dom"/>
</dbReference>
<evidence type="ECO:0000313" key="2">
    <source>
        <dbReference type="EMBL" id="MEB8340158.1"/>
    </source>
</evidence>
<dbReference type="Pfam" id="PF09204">
    <property type="entry name" value="Colicin_immun"/>
    <property type="match status" value="1"/>
</dbReference>
<reference evidence="2 3" key="1">
    <citation type="submission" date="2022-10" db="EMBL/GenBank/DDBJ databases">
        <authorList>
            <person name="Xie J."/>
            <person name="Shen N."/>
        </authorList>
    </citation>
    <scope>NUCLEOTIDE SEQUENCE [LARGE SCALE GENOMIC DNA]</scope>
    <source>
        <strain evidence="2 3">YIM65594</strain>
    </source>
</reference>
<sequence length="69" mass="7874">MDALPFESGFWEEFRSLQRISDEDFAVLNELFYVVEDFVVDVDAREPGDVTEPELPAAARTFLDVCRTG</sequence>
<evidence type="ECO:0000259" key="1">
    <source>
        <dbReference type="Pfam" id="PF09204"/>
    </source>
</evidence>
<protein>
    <submittedName>
        <fullName evidence="2">Colicin immunity domain-containing protein</fullName>
    </submittedName>
</protein>
<name>A0ABU6F874_9ACTN</name>
<dbReference type="Proteomes" id="UP001354931">
    <property type="component" value="Unassembled WGS sequence"/>
</dbReference>
<feature type="domain" description="Colicin D immunity protein" evidence="1">
    <location>
        <begin position="4"/>
        <end position="63"/>
    </location>
</feature>
<gene>
    <name evidence="2" type="ORF">OKJ99_21940</name>
</gene>
<organism evidence="2 3">
    <name type="scientific">Streptomyces endophyticus</name>
    <dbReference type="NCBI Taxonomy" id="714166"/>
    <lineage>
        <taxon>Bacteria</taxon>
        <taxon>Bacillati</taxon>
        <taxon>Actinomycetota</taxon>
        <taxon>Actinomycetes</taxon>
        <taxon>Kitasatosporales</taxon>
        <taxon>Streptomycetaceae</taxon>
        <taxon>Streptomyces</taxon>
    </lineage>
</organism>
<proteinExistence type="predicted"/>
<accession>A0ABU6F874</accession>
<dbReference type="EMBL" id="JAOZYC010000129">
    <property type="protein sequence ID" value="MEB8340158.1"/>
    <property type="molecule type" value="Genomic_DNA"/>
</dbReference>
<comment type="caution">
    <text evidence="2">The sequence shown here is derived from an EMBL/GenBank/DDBJ whole genome shotgun (WGS) entry which is preliminary data.</text>
</comment>